<dbReference type="SMART" id="SM00387">
    <property type="entry name" value="HATPase_c"/>
    <property type="match status" value="1"/>
</dbReference>
<evidence type="ECO:0000256" key="10">
    <source>
        <dbReference type="SAM" id="Phobius"/>
    </source>
</evidence>
<dbReference type="GO" id="GO:0000155">
    <property type="term" value="F:phosphorelay sensor kinase activity"/>
    <property type="evidence" value="ECO:0007669"/>
    <property type="project" value="InterPro"/>
</dbReference>
<evidence type="ECO:0000256" key="1">
    <source>
        <dbReference type="ARBA" id="ARBA00000085"/>
    </source>
</evidence>
<dbReference type="EC" id="2.7.13.3" evidence="2"/>
<gene>
    <name evidence="12" type="ORF">B4N89_36485</name>
</gene>
<dbReference type="Proteomes" id="UP000190037">
    <property type="component" value="Unassembled WGS sequence"/>
</dbReference>
<dbReference type="SUPFAM" id="SSF55874">
    <property type="entry name" value="ATPase domain of HSP90 chaperone/DNA topoisomerase II/histidine kinase"/>
    <property type="match status" value="1"/>
</dbReference>
<organism evidence="12 13">
    <name type="scientific">Embleya scabrispora</name>
    <dbReference type="NCBI Taxonomy" id="159449"/>
    <lineage>
        <taxon>Bacteria</taxon>
        <taxon>Bacillati</taxon>
        <taxon>Actinomycetota</taxon>
        <taxon>Actinomycetes</taxon>
        <taxon>Kitasatosporales</taxon>
        <taxon>Streptomycetaceae</taxon>
        <taxon>Embleya</taxon>
    </lineage>
</organism>
<comment type="catalytic activity">
    <reaction evidence="1">
        <text>ATP + protein L-histidine = ADP + protein N-phospho-L-histidine.</text>
        <dbReference type="EC" id="2.7.13.3"/>
    </reaction>
</comment>
<evidence type="ECO:0000256" key="2">
    <source>
        <dbReference type="ARBA" id="ARBA00012438"/>
    </source>
</evidence>
<keyword evidence="4" id="KW-0808">Transferase</keyword>
<protein>
    <recommendedName>
        <fullName evidence="2">histidine kinase</fullName>
        <ecNumber evidence="2">2.7.13.3</ecNumber>
    </recommendedName>
</protein>
<keyword evidence="6" id="KW-0418">Kinase</keyword>
<accession>A0A1T3NLL7</accession>
<dbReference type="InterPro" id="IPR055558">
    <property type="entry name" value="DUF7134"/>
</dbReference>
<keyword evidence="10" id="KW-0812">Transmembrane</keyword>
<dbReference type="Gene3D" id="3.30.565.10">
    <property type="entry name" value="Histidine kinase-like ATPase, C-terminal domain"/>
    <property type="match status" value="1"/>
</dbReference>
<dbReference type="Pfam" id="PF07730">
    <property type="entry name" value="HisKA_3"/>
    <property type="match status" value="1"/>
</dbReference>
<feature type="region of interest" description="Disordered" evidence="9">
    <location>
        <begin position="14"/>
        <end position="45"/>
    </location>
</feature>
<evidence type="ECO:0000256" key="5">
    <source>
        <dbReference type="ARBA" id="ARBA00022741"/>
    </source>
</evidence>
<dbReference type="STRING" id="159449.B4N89_36485"/>
<dbReference type="GO" id="GO:0005524">
    <property type="term" value="F:ATP binding"/>
    <property type="evidence" value="ECO:0007669"/>
    <property type="project" value="UniProtKB-KW"/>
</dbReference>
<evidence type="ECO:0000256" key="7">
    <source>
        <dbReference type="ARBA" id="ARBA00022840"/>
    </source>
</evidence>
<keyword evidence="7" id="KW-0067">ATP-binding</keyword>
<keyword evidence="10" id="KW-1133">Transmembrane helix</keyword>
<evidence type="ECO:0000313" key="13">
    <source>
        <dbReference type="Proteomes" id="UP000190037"/>
    </source>
</evidence>
<keyword evidence="10" id="KW-0472">Membrane</keyword>
<dbReference type="CDD" id="cd16917">
    <property type="entry name" value="HATPase_UhpB-NarQ-NarX-like"/>
    <property type="match status" value="1"/>
</dbReference>
<name>A0A1T3NLL7_9ACTN</name>
<keyword evidence="3" id="KW-0597">Phosphoprotein</keyword>
<sequence>MALEGVLRCRLRAPKTHISERSAPPEAPHHPRAPSNRNRRRTEETMTTDWTGLLRGAFRLRDIALAAVLLAYAAIALALSDGTAGAVRGPDALALVVVGLMTGALAVRRRFPLPVLVVNLACVAVFQLRGYADEPPVVAVLIALYTVAAVGERRRSVKVGAVVAVLVQVMLVGTEPQMHFSDVLDGVMMVVLALALGEAVRYQQAYRAEVVERLAREEVHRAEEAERLLDEERIRIARDLHDVLAHSIAAINVQASVAAHLLGRDAELDARTRGLLRSTMDTITDISRSGVADLRATLAVLRGHGPASRGPLPGLARLGELIDMVTATGARVDVDVVGSAPPLPAGHDVTAFRIIQEALTNVVKHAGARRVLVRIEYGHGQVGVVVRDDGVGRVRRRADEGAGFGLLGMTERAHSVGGRLTAADRPDGGFEVMAVLPLPDHERYPPAAAMAQAGSPAAR</sequence>
<evidence type="ECO:0000256" key="4">
    <source>
        <dbReference type="ARBA" id="ARBA00022679"/>
    </source>
</evidence>
<dbReference type="PANTHER" id="PTHR24421:SF10">
    <property type="entry name" value="NITRATE_NITRITE SENSOR PROTEIN NARQ"/>
    <property type="match status" value="1"/>
</dbReference>
<dbReference type="AlphaFoldDB" id="A0A1T3NLL7"/>
<dbReference type="EMBL" id="MWQN01000003">
    <property type="protein sequence ID" value="OPC77783.1"/>
    <property type="molecule type" value="Genomic_DNA"/>
</dbReference>
<dbReference type="Pfam" id="PF23539">
    <property type="entry name" value="DUF7134"/>
    <property type="match status" value="1"/>
</dbReference>
<comment type="caution">
    <text evidence="12">The sequence shown here is derived from an EMBL/GenBank/DDBJ whole genome shotgun (WGS) entry which is preliminary data.</text>
</comment>
<evidence type="ECO:0000313" key="12">
    <source>
        <dbReference type="EMBL" id="OPC77783.1"/>
    </source>
</evidence>
<dbReference type="PANTHER" id="PTHR24421">
    <property type="entry name" value="NITRATE/NITRITE SENSOR PROTEIN NARX-RELATED"/>
    <property type="match status" value="1"/>
</dbReference>
<evidence type="ECO:0000256" key="3">
    <source>
        <dbReference type="ARBA" id="ARBA00022553"/>
    </source>
</evidence>
<proteinExistence type="predicted"/>
<evidence type="ECO:0000256" key="9">
    <source>
        <dbReference type="SAM" id="MobiDB-lite"/>
    </source>
</evidence>
<dbReference type="PROSITE" id="PS50109">
    <property type="entry name" value="HIS_KIN"/>
    <property type="match status" value="1"/>
</dbReference>
<dbReference type="GO" id="GO:0046983">
    <property type="term" value="F:protein dimerization activity"/>
    <property type="evidence" value="ECO:0007669"/>
    <property type="project" value="InterPro"/>
</dbReference>
<feature type="transmembrane region" description="Helical" evidence="10">
    <location>
        <begin position="63"/>
        <end position="80"/>
    </location>
</feature>
<reference evidence="12 13" key="1">
    <citation type="submission" date="2017-03" db="EMBL/GenBank/DDBJ databases">
        <title>Draft genome sequence of Streptomyces scabrisporus NF3, endophyte isolated from Amphipterygium adstringens.</title>
        <authorList>
            <person name="Vazquez M."/>
            <person name="Ceapa C.D."/>
            <person name="Rodriguez Luna D."/>
            <person name="Sanchez Esquivel S."/>
        </authorList>
    </citation>
    <scope>NUCLEOTIDE SEQUENCE [LARGE SCALE GENOMIC DNA]</scope>
    <source>
        <strain evidence="12 13">NF3</strain>
    </source>
</reference>
<dbReference type="InterPro" id="IPR003594">
    <property type="entry name" value="HATPase_dom"/>
</dbReference>
<keyword evidence="8" id="KW-0902">Two-component regulatory system</keyword>
<dbReference type="InterPro" id="IPR050482">
    <property type="entry name" value="Sensor_HK_TwoCompSys"/>
</dbReference>
<dbReference type="InterPro" id="IPR036890">
    <property type="entry name" value="HATPase_C_sf"/>
</dbReference>
<dbReference type="Pfam" id="PF02518">
    <property type="entry name" value="HATPase_c"/>
    <property type="match status" value="1"/>
</dbReference>
<evidence type="ECO:0000259" key="11">
    <source>
        <dbReference type="PROSITE" id="PS50109"/>
    </source>
</evidence>
<dbReference type="InterPro" id="IPR011712">
    <property type="entry name" value="Sig_transdc_His_kin_sub3_dim/P"/>
</dbReference>
<evidence type="ECO:0000256" key="6">
    <source>
        <dbReference type="ARBA" id="ARBA00022777"/>
    </source>
</evidence>
<dbReference type="Gene3D" id="1.20.5.1930">
    <property type="match status" value="1"/>
</dbReference>
<dbReference type="InterPro" id="IPR005467">
    <property type="entry name" value="His_kinase_dom"/>
</dbReference>
<dbReference type="GO" id="GO:0016020">
    <property type="term" value="C:membrane"/>
    <property type="evidence" value="ECO:0007669"/>
    <property type="project" value="InterPro"/>
</dbReference>
<evidence type="ECO:0000256" key="8">
    <source>
        <dbReference type="ARBA" id="ARBA00023012"/>
    </source>
</evidence>
<feature type="domain" description="Histidine kinase" evidence="11">
    <location>
        <begin position="353"/>
        <end position="440"/>
    </location>
</feature>
<keyword evidence="13" id="KW-1185">Reference proteome</keyword>
<keyword evidence="5" id="KW-0547">Nucleotide-binding</keyword>